<evidence type="ECO:0000256" key="5">
    <source>
        <dbReference type="ARBA" id="ARBA00049117"/>
    </source>
</evidence>
<dbReference type="OrthoDB" id="9808822at2"/>
<dbReference type="InterPro" id="IPR011629">
    <property type="entry name" value="CobW-like_C"/>
</dbReference>
<dbReference type="Proteomes" id="UP000214666">
    <property type="component" value="Chromosome"/>
</dbReference>
<evidence type="ECO:0000313" key="8">
    <source>
        <dbReference type="Proteomes" id="UP000214666"/>
    </source>
</evidence>
<comment type="similarity">
    <text evidence="4">Belongs to the SIMIBI class G3E GTPase family. ZNG1 subfamily.</text>
</comment>
<keyword evidence="3" id="KW-0143">Chaperone</keyword>
<evidence type="ECO:0000256" key="2">
    <source>
        <dbReference type="ARBA" id="ARBA00022801"/>
    </source>
</evidence>
<feature type="domain" description="CobW C-terminal" evidence="6">
    <location>
        <begin position="259"/>
        <end position="374"/>
    </location>
</feature>
<dbReference type="InterPro" id="IPR027417">
    <property type="entry name" value="P-loop_NTPase"/>
</dbReference>
<keyword evidence="2" id="KW-0378">Hydrolase</keyword>
<dbReference type="Pfam" id="PF07683">
    <property type="entry name" value="CobW_C"/>
    <property type="match status" value="1"/>
</dbReference>
<organism evidence="7 8">
    <name type="scientific">Paenibacillus kribbensis</name>
    <dbReference type="NCBI Taxonomy" id="172713"/>
    <lineage>
        <taxon>Bacteria</taxon>
        <taxon>Bacillati</taxon>
        <taxon>Bacillota</taxon>
        <taxon>Bacilli</taxon>
        <taxon>Bacillales</taxon>
        <taxon>Paenibacillaceae</taxon>
        <taxon>Paenibacillus</taxon>
    </lineage>
</organism>
<evidence type="ECO:0000313" key="7">
    <source>
        <dbReference type="EMBL" id="ASR47800.1"/>
    </source>
</evidence>
<dbReference type="AlphaFoldDB" id="A0A222WMN6"/>
<dbReference type="Gene3D" id="3.30.1220.10">
    <property type="entry name" value="CobW-like, C-terminal domain"/>
    <property type="match status" value="1"/>
</dbReference>
<dbReference type="SUPFAM" id="SSF52540">
    <property type="entry name" value="P-loop containing nucleoside triphosphate hydrolases"/>
    <property type="match status" value="1"/>
</dbReference>
<dbReference type="InterPro" id="IPR003495">
    <property type="entry name" value="CobW/HypB/UreG_nucleotide-bd"/>
</dbReference>
<dbReference type="RefSeq" id="WP_094155350.1">
    <property type="nucleotide sequence ID" value="NZ_CP020028.1"/>
</dbReference>
<comment type="catalytic activity">
    <reaction evidence="5">
        <text>GTP + H2O = GDP + phosphate + H(+)</text>
        <dbReference type="Rhea" id="RHEA:19669"/>
        <dbReference type="ChEBI" id="CHEBI:15377"/>
        <dbReference type="ChEBI" id="CHEBI:15378"/>
        <dbReference type="ChEBI" id="CHEBI:37565"/>
        <dbReference type="ChEBI" id="CHEBI:43474"/>
        <dbReference type="ChEBI" id="CHEBI:58189"/>
    </reaction>
    <physiologicalReaction direction="left-to-right" evidence="5">
        <dbReference type="Rhea" id="RHEA:19670"/>
    </physiologicalReaction>
</comment>
<dbReference type="KEGG" id="pkb:B4V02_14485"/>
<reference evidence="7 8" key="1">
    <citation type="submission" date="2017-03" db="EMBL/GenBank/DDBJ databases">
        <title>Complete genome sequence of Paenibacillus Kribbensis producing bioflocculants.</title>
        <authorList>
            <person name="Lee H.-G."/>
            <person name="Oh H.-M."/>
        </authorList>
    </citation>
    <scope>NUCLEOTIDE SEQUENCE [LARGE SCALE GENOMIC DNA]</scope>
    <source>
        <strain evidence="7 8">AM49</strain>
    </source>
</reference>
<dbReference type="Pfam" id="PF02492">
    <property type="entry name" value="cobW"/>
    <property type="match status" value="1"/>
</dbReference>
<dbReference type="PANTHER" id="PTHR43603:SF3">
    <property type="entry name" value="ZINC CHAPERONE YCIC"/>
    <property type="match status" value="1"/>
</dbReference>
<keyword evidence="8" id="KW-1185">Reference proteome</keyword>
<dbReference type="CDD" id="cd03112">
    <property type="entry name" value="CobW-like"/>
    <property type="match status" value="1"/>
</dbReference>
<dbReference type="SMART" id="SM00833">
    <property type="entry name" value="CobW_C"/>
    <property type="match status" value="1"/>
</dbReference>
<dbReference type="PANTHER" id="PTHR43603">
    <property type="entry name" value="COBW DOMAIN-CONTAINING PROTEIN DDB_G0274527"/>
    <property type="match status" value="1"/>
</dbReference>
<evidence type="ECO:0000256" key="1">
    <source>
        <dbReference type="ARBA" id="ARBA00022741"/>
    </source>
</evidence>
<dbReference type="EMBL" id="CP020028">
    <property type="protein sequence ID" value="ASR47800.1"/>
    <property type="molecule type" value="Genomic_DNA"/>
</dbReference>
<dbReference type="STRING" id="172713.GCA_001705305_01656"/>
<dbReference type="GO" id="GO:0016787">
    <property type="term" value="F:hydrolase activity"/>
    <property type="evidence" value="ECO:0007669"/>
    <property type="project" value="UniProtKB-KW"/>
</dbReference>
<evidence type="ECO:0000256" key="4">
    <source>
        <dbReference type="ARBA" id="ARBA00034320"/>
    </source>
</evidence>
<name>A0A222WMN6_9BACL</name>
<evidence type="ECO:0000259" key="6">
    <source>
        <dbReference type="SMART" id="SM00833"/>
    </source>
</evidence>
<dbReference type="GO" id="GO:0000166">
    <property type="term" value="F:nucleotide binding"/>
    <property type="evidence" value="ECO:0007669"/>
    <property type="project" value="UniProtKB-KW"/>
</dbReference>
<gene>
    <name evidence="7" type="ORF">B4V02_14485</name>
</gene>
<dbReference type="InterPro" id="IPR036627">
    <property type="entry name" value="CobW-likC_sf"/>
</dbReference>
<sequence>MNKKAIPVTVLSGYLGAGKTTILNHVLNNRDGMKVAVIVNDMSEVNIDAELVKKEGGLSRTEEKLVELSNGCICCTLREDLLLEVKKLAEQGEFDYILIESTGISEPVPIAQTFTYTDEATGIDLSSLAKLDCMVTVVDANRFWHDFESGETLLDRRQATGEDDMRDVSDLLIDQIETCDVLILNKCDLVQPAELDKLEGVLRKLQPEAKIIRTTKGQVAPSDILNTGLFDFDKASQSAGWIRELELDSHTPETDEYGIHSFVYRRRRPFHPARLAEFMSYWPQEVVRAKGLVWIATPQDWAASISQAGPSIQFGPAGSWLAALSEEERQEIVAADPEALDNWDEQWGDRMNEIVMIGIGMEQSDLEEELDQCLLNDTEMNMDWSDFENPLPWPDGQ</sequence>
<dbReference type="InterPro" id="IPR051927">
    <property type="entry name" value="Zn_Chap_cDPG_Synth"/>
</dbReference>
<dbReference type="Gene3D" id="3.40.50.300">
    <property type="entry name" value="P-loop containing nucleotide triphosphate hydrolases"/>
    <property type="match status" value="1"/>
</dbReference>
<evidence type="ECO:0000256" key="3">
    <source>
        <dbReference type="ARBA" id="ARBA00023186"/>
    </source>
</evidence>
<accession>A0A222WMN6</accession>
<keyword evidence="1" id="KW-0547">Nucleotide-binding</keyword>
<proteinExistence type="inferred from homology"/>
<protein>
    <submittedName>
        <fullName evidence="7">Cobalamin biosynthesis protein CobW</fullName>
    </submittedName>
</protein>